<keyword evidence="2" id="KW-0805">Transcription regulation</keyword>
<evidence type="ECO:0000256" key="1">
    <source>
        <dbReference type="ARBA" id="ARBA00022491"/>
    </source>
</evidence>
<dbReference type="SUPFAM" id="SSF46689">
    <property type="entry name" value="Homeodomain-like"/>
    <property type="match status" value="1"/>
</dbReference>
<accession>A0ABP9AGB4</accession>
<name>A0ABP9AGB4_9MICO</name>
<dbReference type="Pfam" id="PF00440">
    <property type="entry name" value="TetR_N"/>
    <property type="match status" value="1"/>
</dbReference>
<evidence type="ECO:0000256" key="4">
    <source>
        <dbReference type="ARBA" id="ARBA00023163"/>
    </source>
</evidence>
<evidence type="ECO:0000256" key="5">
    <source>
        <dbReference type="PROSITE-ProRule" id="PRU00335"/>
    </source>
</evidence>
<proteinExistence type="predicted"/>
<dbReference type="PANTHER" id="PTHR47506">
    <property type="entry name" value="TRANSCRIPTIONAL REGULATORY PROTEIN"/>
    <property type="match status" value="1"/>
</dbReference>
<dbReference type="InterPro" id="IPR036271">
    <property type="entry name" value="Tet_transcr_reg_TetR-rel_C_sf"/>
</dbReference>
<dbReference type="RefSeq" id="WP_345440230.1">
    <property type="nucleotide sequence ID" value="NZ_BAABKO010000005.1"/>
</dbReference>
<dbReference type="Proteomes" id="UP001501645">
    <property type="component" value="Unassembled WGS sequence"/>
</dbReference>
<dbReference type="PANTHER" id="PTHR47506:SF1">
    <property type="entry name" value="HTH-TYPE TRANSCRIPTIONAL REGULATOR YJDC"/>
    <property type="match status" value="1"/>
</dbReference>
<dbReference type="PROSITE" id="PS01081">
    <property type="entry name" value="HTH_TETR_1"/>
    <property type="match status" value="1"/>
</dbReference>
<feature type="DNA-binding region" description="H-T-H motif" evidence="5">
    <location>
        <begin position="38"/>
        <end position="57"/>
    </location>
</feature>
<dbReference type="Pfam" id="PF13977">
    <property type="entry name" value="TetR_C_6"/>
    <property type="match status" value="1"/>
</dbReference>
<keyword evidence="1" id="KW-0678">Repressor</keyword>
<organism evidence="7 8">
    <name type="scientific">Microbacterium gilvum</name>
    <dbReference type="NCBI Taxonomy" id="1336204"/>
    <lineage>
        <taxon>Bacteria</taxon>
        <taxon>Bacillati</taxon>
        <taxon>Actinomycetota</taxon>
        <taxon>Actinomycetes</taxon>
        <taxon>Micrococcales</taxon>
        <taxon>Microbacteriaceae</taxon>
        <taxon>Microbacterium</taxon>
    </lineage>
</organism>
<evidence type="ECO:0000256" key="2">
    <source>
        <dbReference type="ARBA" id="ARBA00023015"/>
    </source>
</evidence>
<evidence type="ECO:0000313" key="7">
    <source>
        <dbReference type="EMBL" id="GAA4781060.1"/>
    </source>
</evidence>
<dbReference type="InterPro" id="IPR039538">
    <property type="entry name" value="BetI_C"/>
</dbReference>
<dbReference type="PRINTS" id="PR00455">
    <property type="entry name" value="HTHTETR"/>
</dbReference>
<reference evidence="8" key="1">
    <citation type="journal article" date="2019" name="Int. J. Syst. Evol. Microbiol.">
        <title>The Global Catalogue of Microorganisms (GCM) 10K type strain sequencing project: providing services to taxonomists for standard genome sequencing and annotation.</title>
        <authorList>
            <consortium name="The Broad Institute Genomics Platform"/>
            <consortium name="The Broad Institute Genome Sequencing Center for Infectious Disease"/>
            <person name="Wu L."/>
            <person name="Ma J."/>
        </authorList>
    </citation>
    <scope>NUCLEOTIDE SEQUENCE [LARGE SCALE GENOMIC DNA]</scope>
    <source>
        <strain evidence="8">JCM 18537</strain>
    </source>
</reference>
<dbReference type="EMBL" id="BAABKO010000005">
    <property type="protein sequence ID" value="GAA4781060.1"/>
    <property type="molecule type" value="Genomic_DNA"/>
</dbReference>
<evidence type="ECO:0000259" key="6">
    <source>
        <dbReference type="PROSITE" id="PS50977"/>
    </source>
</evidence>
<comment type="caution">
    <text evidence="7">The sequence shown here is derived from an EMBL/GenBank/DDBJ whole genome shotgun (WGS) entry which is preliminary data.</text>
</comment>
<dbReference type="PROSITE" id="PS50977">
    <property type="entry name" value="HTH_TETR_2"/>
    <property type="match status" value="1"/>
</dbReference>
<dbReference type="InterPro" id="IPR023772">
    <property type="entry name" value="DNA-bd_HTH_TetR-type_CS"/>
</dbReference>
<gene>
    <name evidence="7" type="ORF">GCM10023351_27640</name>
</gene>
<dbReference type="InterPro" id="IPR001647">
    <property type="entry name" value="HTH_TetR"/>
</dbReference>
<dbReference type="Gene3D" id="1.10.357.10">
    <property type="entry name" value="Tetracycline Repressor, domain 2"/>
    <property type="match status" value="1"/>
</dbReference>
<keyword evidence="4" id="KW-0804">Transcription</keyword>
<keyword evidence="8" id="KW-1185">Reference proteome</keyword>
<dbReference type="InterPro" id="IPR009057">
    <property type="entry name" value="Homeodomain-like_sf"/>
</dbReference>
<sequence>MGEGGSKRGPYAVGVERRQRILAVAARRFSDAGYSQTSLAEIAREVGVTTPGLTHHFPTKQHLLLAIVEHRFDVAQQIAEAAEGEPDGTRTLRLLQSIADTFAADPGLIDLFVLVSAETADPSSPAHELFARRYERVVEDIAGLFDAEAEAGALRRDIDYRALARECIAVSDGLQLQWVVTGGRIDFSALIRNHLDRIAPAIAARRARPSG</sequence>
<dbReference type="SUPFAM" id="SSF48498">
    <property type="entry name" value="Tetracyclin repressor-like, C-terminal domain"/>
    <property type="match status" value="1"/>
</dbReference>
<keyword evidence="3 5" id="KW-0238">DNA-binding</keyword>
<evidence type="ECO:0000313" key="8">
    <source>
        <dbReference type="Proteomes" id="UP001501645"/>
    </source>
</evidence>
<protein>
    <submittedName>
        <fullName evidence="7">TetR/AcrR family transcriptional regulator</fullName>
    </submittedName>
</protein>
<feature type="domain" description="HTH tetR-type" evidence="6">
    <location>
        <begin position="15"/>
        <end position="75"/>
    </location>
</feature>
<evidence type="ECO:0000256" key="3">
    <source>
        <dbReference type="ARBA" id="ARBA00023125"/>
    </source>
</evidence>